<feature type="domain" description="Gfo/Idh/MocA-like oxidoreductase N-terminal" evidence="1">
    <location>
        <begin position="3"/>
        <end position="119"/>
    </location>
</feature>
<accession>A0A1Q2D486</accession>
<dbReference type="KEGG" id="vpi:BW732_02005"/>
<proteinExistence type="predicted"/>
<dbReference type="SUPFAM" id="SSF51735">
    <property type="entry name" value="NAD(P)-binding Rossmann-fold domains"/>
    <property type="match status" value="1"/>
</dbReference>
<dbReference type="GO" id="GO:0000166">
    <property type="term" value="F:nucleotide binding"/>
    <property type="evidence" value="ECO:0007669"/>
    <property type="project" value="InterPro"/>
</dbReference>
<name>A0A1Q2D486_9ENTE</name>
<dbReference type="Proteomes" id="UP000188246">
    <property type="component" value="Chromosome"/>
</dbReference>
<dbReference type="STRING" id="633807.BW732_02005"/>
<evidence type="ECO:0000313" key="3">
    <source>
        <dbReference type="EMBL" id="AQP53121.1"/>
    </source>
</evidence>
<protein>
    <submittedName>
        <fullName evidence="3">Oxidoreductase</fullName>
    </submittedName>
</protein>
<dbReference type="InterPro" id="IPR055170">
    <property type="entry name" value="GFO_IDH_MocA-like_dom"/>
</dbReference>
<dbReference type="Gene3D" id="3.40.50.720">
    <property type="entry name" value="NAD(P)-binding Rossmann-like Domain"/>
    <property type="match status" value="1"/>
</dbReference>
<dbReference type="OrthoDB" id="9815825at2"/>
<dbReference type="EMBL" id="CP019609">
    <property type="protein sequence ID" value="AQP53121.1"/>
    <property type="molecule type" value="Genomic_DNA"/>
</dbReference>
<evidence type="ECO:0000313" key="4">
    <source>
        <dbReference type="Proteomes" id="UP000188246"/>
    </source>
</evidence>
<dbReference type="AlphaFoldDB" id="A0A1Q2D486"/>
<dbReference type="SUPFAM" id="SSF55347">
    <property type="entry name" value="Glyceraldehyde-3-phosphate dehydrogenase-like, C-terminal domain"/>
    <property type="match status" value="1"/>
</dbReference>
<evidence type="ECO:0000259" key="2">
    <source>
        <dbReference type="Pfam" id="PF22725"/>
    </source>
</evidence>
<dbReference type="PANTHER" id="PTHR43054">
    <property type="match status" value="1"/>
</dbReference>
<dbReference type="RefSeq" id="WP_077275218.1">
    <property type="nucleotide sequence ID" value="NZ_CP019609.1"/>
</dbReference>
<dbReference type="Gene3D" id="3.30.360.10">
    <property type="entry name" value="Dihydrodipicolinate Reductase, domain 2"/>
    <property type="match status" value="1"/>
</dbReference>
<organism evidence="3 4">
    <name type="scientific">Vagococcus penaei</name>
    <dbReference type="NCBI Taxonomy" id="633807"/>
    <lineage>
        <taxon>Bacteria</taxon>
        <taxon>Bacillati</taxon>
        <taxon>Bacillota</taxon>
        <taxon>Bacilli</taxon>
        <taxon>Lactobacillales</taxon>
        <taxon>Enterococcaceae</taxon>
        <taxon>Vagococcus</taxon>
    </lineage>
</organism>
<keyword evidence="4" id="KW-1185">Reference proteome</keyword>
<dbReference type="InterPro" id="IPR036291">
    <property type="entry name" value="NAD(P)-bd_dom_sf"/>
</dbReference>
<gene>
    <name evidence="3" type="ORF">BW732_02005</name>
</gene>
<dbReference type="PANTHER" id="PTHR43054:SF1">
    <property type="entry name" value="SCYLLO-INOSITOL 2-DEHYDROGENASE (NADP(+)) IOLU"/>
    <property type="match status" value="1"/>
</dbReference>
<evidence type="ECO:0000259" key="1">
    <source>
        <dbReference type="Pfam" id="PF01408"/>
    </source>
</evidence>
<feature type="domain" description="GFO/IDH/MocA-like oxidoreductase" evidence="2">
    <location>
        <begin position="133"/>
        <end position="252"/>
    </location>
</feature>
<reference evidence="3 4" key="1">
    <citation type="journal article" date="2010" name="Int. J. Syst. Evol. Microbiol.">
        <title>Vagococcus penaei sp. nov., isolated from spoilage microbiota of cooked shrimp (Penaeus vannamei).</title>
        <authorList>
            <person name="Jaffres E."/>
            <person name="Prevost H."/>
            <person name="Rossero A."/>
            <person name="Joffraud J.J."/>
            <person name="Dousset X."/>
        </authorList>
    </citation>
    <scope>NUCLEOTIDE SEQUENCE [LARGE SCALE GENOMIC DNA]</scope>
    <source>
        <strain evidence="3 4">CD276</strain>
    </source>
</reference>
<sequence>MLNLGIIGTNWITHEFVEAALKSEEYQLTAVYSRHEAKARRFADHYSNAGELLLFTDLEAFFQSSEIDVVYIASPNSLHYEQAKKAMEAGKNVIVEKPIASNSRELKELINLSEDKEVFMFEAARHLHEVNFQTVKKLLAEDKSKIIGANLTFMKYSSRYDAYLEGTNPNIFSATYSGGALMDLGVYLIYAAVDWFGRPDEVVYFDRKLDTGVDVMGTLIFRYPTFDVTMMTGKHANSYLPSEIYLTDGTIRLDAVNSIEEILYEKRKSDGTVEHSLAVQPEENPMIDEARAFSQIITHPYGVKEQKRYQDWIGLCREVHEIMTTIREQNDIVFEADK</sequence>
<dbReference type="Pfam" id="PF01408">
    <property type="entry name" value="GFO_IDH_MocA"/>
    <property type="match status" value="1"/>
</dbReference>
<dbReference type="Pfam" id="PF22725">
    <property type="entry name" value="GFO_IDH_MocA_C3"/>
    <property type="match status" value="1"/>
</dbReference>
<dbReference type="InterPro" id="IPR000683">
    <property type="entry name" value="Gfo/Idh/MocA-like_OxRdtase_N"/>
</dbReference>